<dbReference type="AlphaFoldDB" id="Q82XL4"/>
<proteinExistence type="predicted"/>
<name>Q82XL4_NITEU</name>
<dbReference type="InterPro" id="IPR047656">
    <property type="entry name" value="IS481-like_transpos"/>
</dbReference>
<sequence length="437" mass="51042">MGQILHGSARTTAAVRRAIQHSEESLNVLARRYAINPKTVAKWKKRNFTHDARMGPKEPRSTVLTPEQEAACVAFRKHTLLPLDDCLYALQSSIPTLTRSSLHRLFQRHNISRLPEVEGEKPARKKFAQYPIGYFHIDIAEVRTEEGKLYLFVAIDRTSKFAYAELLPKYGKMEAAQFLRNLIAAVPYKIHTILTDNGIQFTHRKTDRHAFLHIFDRVCLENGTEHRLTQPNHPWTNGQVERMNRTLKEATVKRYHYENHQQLREHLYSFLNAYNFARRLKTLRGLTPYEYIIKCWQNEPERFIINPYHHKVGLNIYRAQQDHFQLVGTDRLEIMRGHGIQRHASKQRWHISDKTTQLAAQRFHVKRPETLHEIGMPVTLHDTVTAVTDMSNDIFEQPCLTGCAERRFALGSEQMPIGRKAATRHRKGRLLRIVVEW</sequence>
<dbReference type="NCBIfam" id="NF033577">
    <property type="entry name" value="transpos_IS481"/>
    <property type="match status" value="1"/>
</dbReference>
<reference evidence="2 3" key="1">
    <citation type="journal article" date="2003" name="J. Bacteriol.">
        <title>Complete genome sequence of the ammonia-oxidizing bacterium and obligate chemolithoautotroph Nitrosomonas europaea.</title>
        <authorList>
            <person name="Chain P."/>
            <person name="Lamerdin J."/>
            <person name="Larimer F."/>
            <person name="Regala W."/>
            <person name="Land M."/>
            <person name="Hauser L."/>
            <person name="Hooper A."/>
            <person name="Klotz M."/>
            <person name="Norton J."/>
            <person name="Sayavedra-Soto L."/>
            <person name="Arciero D."/>
            <person name="Hommes N."/>
            <person name="Whittaker M."/>
            <person name="Arp D."/>
        </authorList>
    </citation>
    <scope>NUCLEOTIDE SEQUENCE [LARGE SCALE GENOMIC DNA]</scope>
    <source>
        <strain evidence="3">ATCC 19718 / CIP 103999 / KCTC 2705 / NBRC 14298</strain>
    </source>
</reference>
<dbReference type="STRING" id="228410.NE0244"/>
<dbReference type="Gene3D" id="3.30.420.10">
    <property type="entry name" value="Ribonuclease H-like superfamily/Ribonuclease H"/>
    <property type="match status" value="1"/>
</dbReference>
<dbReference type="GO" id="GO:0015074">
    <property type="term" value="P:DNA integration"/>
    <property type="evidence" value="ECO:0007669"/>
    <property type="project" value="InterPro"/>
</dbReference>
<organism evidence="2 3">
    <name type="scientific">Nitrosomonas europaea (strain ATCC 19718 / CIP 103999 / KCTC 2705 / NBRC 14298)</name>
    <dbReference type="NCBI Taxonomy" id="228410"/>
    <lineage>
        <taxon>Bacteria</taxon>
        <taxon>Pseudomonadati</taxon>
        <taxon>Pseudomonadota</taxon>
        <taxon>Betaproteobacteria</taxon>
        <taxon>Nitrosomonadales</taxon>
        <taxon>Nitrosomonadaceae</taxon>
        <taxon>Nitrosomonas</taxon>
    </lineage>
</organism>
<accession>Q82XL4</accession>
<dbReference type="KEGG" id="neu:NE0244"/>
<dbReference type="PANTHER" id="PTHR35004">
    <property type="entry name" value="TRANSPOSASE RV3428C-RELATED"/>
    <property type="match status" value="1"/>
</dbReference>
<dbReference type="Pfam" id="PF00665">
    <property type="entry name" value="rve"/>
    <property type="match status" value="1"/>
</dbReference>
<evidence type="ECO:0000259" key="1">
    <source>
        <dbReference type="PROSITE" id="PS50994"/>
    </source>
</evidence>
<dbReference type="InterPro" id="IPR036397">
    <property type="entry name" value="RNaseH_sf"/>
</dbReference>
<dbReference type="Proteomes" id="UP000001416">
    <property type="component" value="Chromosome"/>
</dbReference>
<dbReference type="HOGENOM" id="CLU_027402_15_1_4"/>
<keyword evidence="3" id="KW-1185">Reference proteome</keyword>
<dbReference type="SUPFAM" id="SSF53098">
    <property type="entry name" value="Ribonuclease H-like"/>
    <property type="match status" value="1"/>
</dbReference>
<gene>
    <name evidence="2" type="ordered locus">NE0244</name>
</gene>
<dbReference type="GO" id="GO:0003676">
    <property type="term" value="F:nucleic acid binding"/>
    <property type="evidence" value="ECO:0007669"/>
    <property type="project" value="InterPro"/>
</dbReference>
<protein>
    <submittedName>
        <fullName evidence="2">Integrase, catalytic core</fullName>
    </submittedName>
</protein>
<dbReference type="InterPro" id="IPR001584">
    <property type="entry name" value="Integrase_cat-core"/>
</dbReference>
<dbReference type="PROSITE" id="PS50994">
    <property type="entry name" value="INTEGRASE"/>
    <property type="match status" value="1"/>
</dbReference>
<feature type="domain" description="Integrase catalytic" evidence="1">
    <location>
        <begin position="127"/>
        <end position="296"/>
    </location>
</feature>
<dbReference type="EMBL" id="AL954747">
    <property type="protein sequence ID" value="CAD84155.1"/>
    <property type="molecule type" value="Genomic_DNA"/>
</dbReference>
<dbReference type="PhylomeDB" id="Q82XL4"/>
<evidence type="ECO:0000313" key="2">
    <source>
        <dbReference type="EMBL" id="CAD84155.1"/>
    </source>
</evidence>
<dbReference type="PANTHER" id="PTHR35004:SF7">
    <property type="entry name" value="INTEGRASE PROTEIN"/>
    <property type="match status" value="1"/>
</dbReference>
<dbReference type="InterPro" id="IPR012337">
    <property type="entry name" value="RNaseH-like_sf"/>
</dbReference>
<dbReference type="eggNOG" id="COG2801">
    <property type="taxonomic scope" value="Bacteria"/>
</dbReference>
<evidence type="ECO:0000313" key="3">
    <source>
        <dbReference type="Proteomes" id="UP000001416"/>
    </source>
</evidence>